<sequence>MAKITVKADCGNSPRKEFLKQFHTAMANGNLNFLMDNISDTIHWEIVGTQTLTHKEAFEKQILKSPLWQVKELVVDAIITHGNEASANGRVLTAAGKTFAFCNVYKFKGFKGTILNAIQTYLIKEQ</sequence>
<dbReference type="EMBL" id="FONA01000022">
    <property type="protein sequence ID" value="SFE91407.1"/>
    <property type="molecule type" value="Genomic_DNA"/>
</dbReference>
<dbReference type="OrthoDB" id="6692273at2"/>
<dbReference type="eggNOG" id="COG3631">
    <property type="taxonomic scope" value="Bacteria"/>
</dbReference>
<proteinExistence type="predicted"/>
<evidence type="ECO:0008006" key="3">
    <source>
        <dbReference type="Google" id="ProtNLM"/>
    </source>
</evidence>
<protein>
    <recommendedName>
        <fullName evidence="3">SnoaL-like domain-containing protein</fullName>
    </recommendedName>
</protein>
<name>A0A1I2EFI7_9BACT</name>
<organism evidence="1 2">
    <name type="scientific">Thermophagus xiamenensis</name>
    <dbReference type="NCBI Taxonomy" id="385682"/>
    <lineage>
        <taxon>Bacteria</taxon>
        <taxon>Pseudomonadati</taxon>
        <taxon>Bacteroidota</taxon>
        <taxon>Bacteroidia</taxon>
        <taxon>Marinilabiliales</taxon>
        <taxon>Marinilabiliaceae</taxon>
        <taxon>Thermophagus</taxon>
    </lineage>
</organism>
<dbReference type="RefSeq" id="WP_010528551.1">
    <property type="nucleotide sequence ID" value="NZ_AFSL01000088.1"/>
</dbReference>
<dbReference type="AlphaFoldDB" id="A0A1I2EFI7"/>
<dbReference type="SUPFAM" id="SSF54427">
    <property type="entry name" value="NTF2-like"/>
    <property type="match status" value="1"/>
</dbReference>
<dbReference type="InParanoid" id="A0A1I2EFI7"/>
<keyword evidence="2" id="KW-1185">Reference proteome</keyword>
<dbReference type="Proteomes" id="UP000181976">
    <property type="component" value="Unassembled WGS sequence"/>
</dbReference>
<gene>
    <name evidence="1" type="ORF">SAMN05444380_12255</name>
</gene>
<dbReference type="Gene3D" id="3.10.450.50">
    <property type="match status" value="1"/>
</dbReference>
<dbReference type="STRING" id="385682.SAMN05444380_12255"/>
<dbReference type="InterPro" id="IPR032710">
    <property type="entry name" value="NTF2-like_dom_sf"/>
</dbReference>
<accession>A0A1I2EFI7</accession>
<evidence type="ECO:0000313" key="1">
    <source>
        <dbReference type="EMBL" id="SFE91407.1"/>
    </source>
</evidence>
<evidence type="ECO:0000313" key="2">
    <source>
        <dbReference type="Proteomes" id="UP000181976"/>
    </source>
</evidence>
<reference evidence="1 2" key="1">
    <citation type="submission" date="2016-10" db="EMBL/GenBank/DDBJ databases">
        <authorList>
            <person name="de Groot N.N."/>
        </authorList>
    </citation>
    <scope>NUCLEOTIDE SEQUENCE [LARGE SCALE GENOMIC DNA]</scope>
    <source>
        <strain evidence="1 2">DSM 19012</strain>
    </source>
</reference>